<evidence type="ECO:0000256" key="1">
    <source>
        <dbReference type="SAM" id="MobiDB-lite"/>
    </source>
</evidence>
<reference evidence="2 3" key="3">
    <citation type="journal article" date="2004" name="Nature">
        <title>Finishing the euchromatic sequence of the human genome.</title>
        <authorList>
            <consortium name="International Human Genome Sequencing Consortium"/>
        </authorList>
    </citation>
    <scope>NUCLEOTIDE SEQUENCE [LARGE SCALE GENOMIC DNA]</scope>
</reference>
<gene>
    <name evidence="2" type="primary">CRNKL1</name>
</gene>
<sequence>MTATVENLTFQKDTLGNAVDKNRRHGSTEPLVLAWSSQFRRLTWGCALDALHRSPCVAASQHGVTHLIRSSRTPHSTRCRKEDAQPGHHGNGAASVTAQARGQR</sequence>
<dbReference type="MassIVE" id="A0A0C4DGD7"/>
<dbReference type="ChiTaRS" id="CRNKL1">
    <property type="organism name" value="human"/>
</dbReference>
<dbReference type="OpenTargets" id="ENSG00000101343"/>
<dbReference type="ExpressionAtlas" id="A0A0C4DGD7">
    <property type="expression patterns" value="baseline and differential"/>
</dbReference>
<reference evidence="2" key="4">
    <citation type="submission" date="2025-08" db="UniProtKB">
        <authorList>
            <consortium name="Ensembl"/>
        </authorList>
    </citation>
    <scope>IDENTIFICATION</scope>
</reference>
<name>A0A0C4DGD7_HUMAN</name>
<dbReference type="VEuPathDB" id="HostDB:ENSG00000101343"/>
<reference evidence="2 3" key="2">
    <citation type="journal article" date="2001" name="Nature">
        <title>The DNA sequence and comparative analysis of human chromosome 20.</title>
        <authorList>
            <person name="Deloukas P."/>
            <person name="Matthews L.H."/>
            <person name="Ashurst J."/>
            <person name="Burton J."/>
            <person name="Gilbert J.G."/>
            <person name="Jones M."/>
            <person name="Stavrides G."/>
            <person name="Almeida J.P."/>
            <person name="Babbage A.K."/>
            <person name="Bagguley C.L."/>
            <person name="Bailey J."/>
            <person name="Barlow K.F."/>
            <person name="Bates K.N."/>
            <person name="Beard L.M."/>
            <person name="Beare D.M."/>
            <person name="Beasley O.P."/>
            <person name="Bird C.P."/>
            <person name="Blakey S.E."/>
            <person name="Bridgeman A.M."/>
            <person name="Brown A.J."/>
            <person name="Buck D."/>
            <person name="Burrill W."/>
            <person name="Butler A.P."/>
            <person name="Carder C."/>
            <person name="Carter N.P."/>
            <person name="Chapman J.C."/>
            <person name="Clamp M."/>
            <person name="Clark G."/>
            <person name="Clark L.N."/>
            <person name="Clark S.Y."/>
            <person name="Clee C.M."/>
            <person name="Clegg S."/>
            <person name="Cobley V.E."/>
            <person name="Collier R.E."/>
            <person name="Connor R."/>
            <person name="Corby N.R."/>
            <person name="Coulson A."/>
            <person name="Coville G.J."/>
            <person name="Deadman R."/>
            <person name="Dhami P."/>
            <person name="Dunn M."/>
            <person name="Ellington A.G."/>
            <person name="Frankland J.A."/>
            <person name="Fraser A."/>
            <person name="French L."/>
            <person name="Garner P."/>
            <person name="Grafham D.V."/>
            <person name="Griffiths C."/>
            <person name="Griffiths M.N."/>
            <person name="Gwilliam R."/>
            <person name="Hall R.E."/>
            <person name="Hammond S."/>
            <person name="Harley J.L."/>
            <person name="Heath P.D."/>
            <person name="Ho S."/>
            <person name="Holden J.L."/>
            <person name="Howden P.J."/>
            <person name="Huckle E."/>
            <person name="Hunt A.R."/>
            <person name="Hunt S.E."/>
            <person name="Jekosch K."/>
            <person name="Johnson C.M."/>
            <person name="Johnson D."/>
            <person name="Kay M.P."/>
            <person name="Kimberley A.M."/>
            <person name="King A."/>
            <person name="Knights A."/>
            <person name="Laird G.K."/>
            <person name="Lawlor S."/>
            <person name="Lehvaslaiho M.H."/>
            <person name="Leversha M."/>
            <person name="Lloyd C."/>
            <person name="Lloyd D.M."/>
            <person name="Lovell J.D."/>
            <person name="Marsh V.L."/>
            <person name="Martin S.L."/>
            <person name="McConnachie L.J."/>
            <person name="McLay K."/>
            <person name="McMurray A.A."/>
            <person name="Milne S."/>
            <person name="Mistry D."/>
            <person name="Moore M.J."/>
            <person name="Mullikin J.C."/>
            <person name="Nickerson T."/>
            <person name="Oliver K."/>
            <person name="Parker A."/>
            <person name="Patel R."/>
            <person name="Pearce T.A."/>
            <person name="Peck A.I."/>
            <person name="Phillimore B.J."/>
            <person name="Prathalingam S.R."/>
            <person name="Plumb R.W."/>
            <person name="Ramsay H."/>
            <person name="Rice C.M."/>
            <person name="Ross M.T."/>
            <person name="Scott C.E."/>
            <person name="Sehra H.K."/>
            <person name="Shownkeen R."/>
            <person name="Sims S."/>
            <person name="Skuce C.D."/>
            <person name="Smith M.L."/>
            <person name="Soderlund C."/>
            <person name="Steward C.A."/>
            <person name="Sulston J.E."/>
            <person name="Swann M."/>
            <person name="Sycamore N."/>
            <person name="Taylor R."/>
            <person name="Tee L."/>
            <person name="Thomas D.W."/>
            <person name="Thorpe A."/>
            <person name="Tracey A."/>
            <person name="Tromans A.C."/>
            <person name="Vaudin M."/>
            <person name="Wall M."/>
            <person name="Wallis J.M."/>
            <person name="Whitehead S.L."/>
            <person name="Whittaker P."/>
            <person name="Willey D.L."/>
            <person name="Williams L."/>
            <person name="Williams S.A."/>
            <person name="Wilming L."/>
            <person name="Wray P.W."/>
            <person name="Hubbard T."/>
            <person name="Durbin R.M."/>
            <person name="Bentley D.R."/>
            <person name="Beck S."/>
            <person name="Rogers J."/>
        </authorList>
    </citation>
    <scope>NUCLEOTIDE SEQUENCE [LARGE SCALE GENOMIC DNA]</scope>
</reference>
<protein>
    <submittedName>
        <fullName evidence="2">Crooked neck pre-mRNA splicing factor 1</fullName>
    </submittedName>
</protein>
<dbReference type="Bgee" id="ENSG00000101343">
    <property type="expression patterns" value="Expressed in calcaneal tendon and 195 other cell types or tissues"/>
</dbReference>
<dbReference type="AlphaFoldDB" id="A0A0C4DGD7"/>
<dbReference type="Proteomes" id="UP000005640">
    <property type="component" value="Chromosome 20"/>
</dbReference>
<evidence type="ECO:0000313" key="3">
    <source>
        <dbReference type="Proteomes" id="UP000005640"/>
    </source>
</evidence>
<reference evidence="2" key="5">
    <citation type="submission" date="2025-09" db="UniProtKB">
        <authorList>
            <consortium name="Ensembl"/>
        </authorList>
    </citation>
    <scope>IDENTIFICATION</scope>
</reference>
<accession>A0A0C4DGD7</accession>
<dbReference type="EMBL" id="AL035454">
    <property type="status" value="NOT_ANNOTATED_CDS"/>
    <property type="molecule type" value="Genomic_DNA"/>
</dbReference>
<dbReference type="OrthoDB" id="541719at2759"/>
<evidence type="ECO:0000313" key="2">
    <source>
        <dbReference type="Ensembl" id="ENSP00000429226.1"/>
    </source>
</evidence>
<organism evidence="2 3">
    <name type="scientific">Homo sapiens</name>
    <name type="common">Human</name>
    <dbReference type="NCBI Taxonomy" id="9606"/>
    <lineage>
        <taxon>Eukaryota</taxon>
        <taxon>Metazoa</taxon>
        <taxon>Chordata</taxon>
        <taxon>Craniata</taxon>
        <taxon>Vertebrata</taxon>
        <taxon>Euteleostomi</taxon>
        <taxon>Mammalia</taxon>
        <taxon>Eutheria</taxon>
        <taxon>Euarchontoglires</taxon>
        <taxon>Primates</taxon>
        <taxon>Haplorrhini</taxon>
        <taxon>Catarrhini</taxon>
        <taxon>Hominidae</taxon>
        <taxon>Homo</taxon>
    </lineage>
</organism>
<dbReference type="HOGENOM" id="CLU_2249168_0_0_1"/>
<dbReference type="HGNC" id="HGNC:15762">
    <property type="gene designation" value="CRNKL1"/>
</dbReference>
<proteinExistence type="predicted"/>
<dbReference type="Ensembl" id="ENST00000490910.5">
    <property type="protein sequence ID" value="ENSP00000429226.1"/>
    <property type="gene ID" value="ENSG00000101343.16"/>
</dbReference>
<reference evidence="2 3" key="1">
    <citation type="journal article" date="2001" name="Nature">
        <title>Initial sequencing and analysis of the human genome.</title>
        <authorList>
            <consortium name="International Human Genome Sequencing Consortium"/>
            <person name="Lander E.S."/>
            <person name="Linton L.M."/>
            <person name="Birren B."/>
            <person name="Nusbaum C."/>
            <person name="Zody M.C."/>
            <person name="Baldwin J."/>
            <person name="Devon K."/>
            <person name="Dewar K."/>
            <person name="Doyle M."/>
            <person name="FitzHugh W."/>
            <person name="Funke R."/>
            <person name="Gage D."/>
            <person name="Harris K."/>
            <person name="Heaford A."/>
            <person name="Howland J."/>
            <person name="Kann L."/>
            <person name="Lehoczky J."/>
            <person name="LeVine R."/>
            <person name="McEwan P."/>
            <person name="McKernan K."/>
            <person name="Meldrim J."/>
            <person name="Mesirov J.P."/>
            <person name="Miranda C."/>
            <person name="Morris W."/>
            <person name="Naylor J."/>
            <person name="Raymond C."/>
            <person name="Rosetti M."/>
            <person name="Santos R."/>
            <person name="Sheridan A."/>
            <person name="Sougnez C."/>
            <person name="Stange-Thomann N."/>
            <person name="Stojanovic N."/>
            <person name="Subramanian A."/>
            <person name="Wyman D."/>
            <person name="Rogers J."/>
            <person name="Sulston J."/>
            <person name="Ainscough R."/>
            <person name="Beck S."/>
            <person name="Bentley D."/>
            <person name="Burton J."/>
            <person name="Clee C."/>
            <person name="Carter N."/>
            <person name="Coulson A."/>
            <person name="Deadman R."/>
            <person name="Deloukas P."/>
            <person name="Dunham A."/>
            <person name="Dunham I."/>
            <person name="Durbin R."/>
            <person name="French L."/>
            <person name="Grafham D."/>
            <person name="Gregory S."/>
            <person name="Hubbard T."/>
            <person name="Humphray S."/>
            <person name="Hunt A."/>
            <person name="Jones M."/>
            <person name="Lloyd C."/>
            <person name="McMurray A."/>
            <person name="Matthews L."/>
            <person name="Mercer S."/>
            <person name="Milne S."/>
            <person name="Mullikin J.C."/>
            <person name="Mungall A."/>
            <person name="Plumb R."/>
            <person name="Ross M."/>
            <person name="Shownkeen R."/>
            <person name="Sims S."/>
            <person name="Waterston R.H."/>
            <person name="Wilson R.K."/>
            <person name="Hillier L.W."/>
            <person name="McPherson J.D."/>
            <person name="Marra M.A."/>
            <person name="Mardis E.R."/>
            <person name="Fulton L.A."/>
            <person name="Chinwalla A.T."/>
            <person name="Pepin K.H."/>
            <person name="Gish W.R."/>
            <person name="Chissoe S.L."/>
            <person name="Wendl M.C."/>
            <person name="Delehaunty K.D."/>
            <person name="Miner T.L."/>
            <person name="Delehaunty A."/>
            <person name="Kramer J.B."/>
            <person name="Cook L.L."/>
            <person name="Fulton R.S."/>
            <person name="Johnson D.L."/>
            <person name="Minx P.J."/>
            <person name="Clifton S.W."/>
            <person name="Hawkins T."/>
            <person name="Branscomb E."/>
            <person name="Predki P."/>
            <person name="Richardson P."/>
            <person name="Wenning S."/>
            <person name="Slezak T."/>
            <person name="Doggett N."/>
            <person name="Cheng J.F."/>
            <person name="Olsen A."/>
            <person name="Lucas S."/>
            <person name="Elkin C."/>
            <person name="Uberbacher E."/>
            <person name="Frazier M."/>
            <person name="Gibbs R.A."/>
            <person name="Muzny D.M."/>
            <person name="Scherer S.E."/>
            <person name="Bouck J.B."/>
            <person name="Sodergren E.J."/>
            <person name="Worley K.C."/>
            <person name="Rives C.M."/>
            <person name="Gorrell J.H."/>
            <person name="Metzker M.L."/>
            <person name="Naylor S.L."/>
            <person name="Kucherlapati R.S."/>
            <person name="Nelson D.L."/>
            <person name="Weinstock G.M."/>
            <person name="Sakaki Y."/>
            <person name="Fujiyama A."/>
            <person name="Hattori M."/>
            <person name="Yada T."/>
            <person name="Toyoda A."/>
            <person name="Itoh T."/>
            <person name="Kawagoe C."/>
            <person name="Watanabe H."/>
            <person name="Totoki Y."/>
            <person name="Taylor T."/>
            <person name="Weissenbach J."/>
            <person name="Heilig R."/>
            <person name="Saurin W."/>
            <person name="Artiguenave F."/>
            <person name="Brottier P."/>
            <person name="Bruls T."/>
            <person name="Pelletier E."/>
            <person name="Robert C."/>
            <person name="Wincker P."/>
            <person name="Smith D.R."/>
            <person name="Doucette-Stamm L."/>
            <person name="Rubenfield M."/>
            <person name="Weinstock K."/>
            <person name="Lee H.M."/>
            <person name="Dubois J."/>
            <person name="Rosenthal A."/>
            <person name="Platzer M."/>
            <person name="Nyakatura G."/>
            <person name="Taudien S."/>
            <person name="Rump A."/>
            <person name="Yang H."/>
            <person name="Yu J."/>
            <person name="Wang J."/>
            <person name="Huang G."/>
            <person name="Gu J."/>
            <person name="Hood L."/>
            <person name="Rowen L."/>
            <person name="Madan A."/>
            <person name="Qin S."/>
            <person name="Davis R.W."/>
            <person name="Federspiel N.A."/>
            <person name="Abola A.P."/>
            <person name="Proctor M.J."/>
            <person name="Myers R.M."/>
            <person name="Schmutz J."/>
            <person name="Dickson M."/>
            <person name="Grimwood J."/>
            <person name="Cox D.R."/>
            <person name="Olson M.V."/>
            <person name="Kaul R."/>
            <person name="Raymond C."/>
            <person name="Shimizu N."/>
            <person name="Kawasaki K."/>
            <person name="Minoshima S."/>
            <person name="Evans G.A."/>
            <person name="Athanasiou M."/>
            <person name="Schultz R."/>
            <person name="Roe B.A."/>
            <person name="Chen F."/>
            <person name="Pan H."/>
            <person name="Ramser J."/>
            <person name="Lehrach H."/>
            <person name="Reinhardt R."/>
            <person name="McCombie W.R."/>
            <person name="de la Bastide M."/>
            <person name="Dedhia N."/>
            <person name="Blocker H."/>
            <person name="Hornischer K."/>
            <person name="Nordsiek G."/>
            <person name="Agarwala R."/>
            <person name="Aravind L."/>
            <person name="Bailey J.A."/>
            <person name="Bateman A."/>
            <person name="Batzoglou S."/>
            <person name="Birney E."/>
            <person name="Bork P."/>
            <person name="Brown D.G."/>
            <person name="Burge C.B."/>
            <person name="Cerutti L."/>
            <person name="Chen H.C."/>
            <person name="Church D."/>
            <person name="Clamp M."/>
            <person name="Copley R.R."/>
            <person name="Doerks T."/>
            <person name="Eddy S.R."/>
            <person name="Eichler E.E."/>
            <person name="Furey T.S."/>
            <person name="Galagan J."/>
            <person name="Gilbert J.G."/>
            <person name="Harmon C."/>
            <person name="Hayashizaki Y."/>
            <person name="Haussler D."/>
            <person name="Hermjakob H."/>
            <person name="Hokamp K."/>
            <person name="Jang W."/>
            <person name="Johnson L.S."/>
            <person name="Jones T.A."/>
            <person name="Kasif S."/>
            <person name="Kaspryzk A."/>
            <person name="Kennedy S."/>
            <person name="Kent W.J."/>
            <person name="Kitts P."/>
            <person name="Koonin E.V."/>
            <person name="Korf I."/>
            <person name="Kulp D."/>
            <person name="Lancet D."/>
            <person name="Lowe T.M."/>
            <person name="McLysaght A."/>
            <person name="Mikkelsen T."/>
            <person name="Moran J.V."/>
            <person name="Mulder N."/>
            <person name="Pollara V.J."/>
            <person name="Ponting C.P."/>
            <person name="Schuler G."/>
            <person name="Schultz J."/>
            <person name="Slater G."/>
            <person name="Smit A.F."/>
            <person name="Stupka E."/>
            <person name="Szustakowski J."/>
            <person name="Thierry-Mieg D."/>
            <person name="Thierry-Mieg J."/>
            <person name="Wagner L."/>
            <person name="Wallis J."/>
            <person name="Wheeler R."/>
            <person name="Williams A."/>
            <person name="Wolf Y.I."/>
            <person name="Wolfe K.H."/>
            <person name="Yang S.P."/>
            <person name="Yeh R.F."/>
            <person name="Collins F."/>
            <person name="Guyer M.S."/>
            <person name="Peterson J."/>
            <person name="Felsenfeld A."/>
            <person name="Wetterstrand K.A."/>
            <person name="Patrinos A."/>
            <person name="Morgan M.J."/>
            <person name="de Jong P."/>
            <person name="Catanese J.J."/>
            <person name="Osoegawa K."/>
            <person name="Shizuya H."/>
            <person name="Choi S."/>
            <person name="Chen Y.J."/>
        </authorList>
    </citation>
    <scope>NUCLEOTIDE SEQUENCE [LARGE SCALE GENOMIC DNA]</scope>
</reference>
<dbReference type="Ensembl" id="ENST00000490910.5">
    <property type="protein sequence ID" value="ENSP00000429226.1"/>
    <property type="gene ID" value="ENSG00000101343.15"/>
</dbReference>
<feature type="region of interest" description="Disordered" evidence="1">
    <location>
        <begin position="69"/>
        <end position="104"/>
    </location>
</feature>
<feature type="compositionally biased region" description="Polar residues" evidence="1">
    <location>
        <begin position="94"/>
        <end position="104"/>
    </location>
</feature>
<keyword evidence="3" id="KW-1185">Reference proteome</keyword>
<dbReference type="GeneTree" id="ENSGT00550000074931"/>